<reference evidence="2 3" key="1">
    <citation type="submission" date="2020-08" db="EMBL/GenBank/DDBJ databases">
        <title>Sphingobacterium sp. DN00404 isolated from aquaculture water.</title>
        <authorList>
            <person name="Zhang M."/>
        </authorList>
    </citation>
    <scope>NUCLEOTIDE SEQUENCE [LARGE SCALE GENOMIC DNA]</scope>
    <source>
        <strain evidence="2 3">DN00404</strain>
    </source>
</reference>
<protein>
    <recommendedName>
        <fullName evidence="4">Lipopolysaccharide biosynthesis protein</fullName>
    </recommendedName>
</protein>
<dbReference type="PANTHER" id="PTHR32309">
    <property type="entry name" value="TYROSINE-PROTEIN KINASE"/>
    <property type="match status" value="1"/>
</dbReference>
<keyword evidence="3" id="KW-1185">Reference proteome</keyword>
<keyword evidence="1" id="KW-0812">Transmembrane</keyword>
<name>A0ABR7YN83_9SPHI</name>
<evidence type="ECO:0008006" key="4">
    <source>
        <dbReference type="Google" id="ProtNLM"/>
    </source>
</evidence>
<proteinExistence type="predicted"/>
<dbReference type="EMBL" id="JACOIK010000005">
    <property type="protein sequence ID" value="MBD1432789.1"/>
    <property type="molecule type" value="Genomic_DNA"/>
</dbReference>
<evidence type="ECO:0000313" key="2">
    <source>
        <dbReference type="EMBL" id="MBD1432789.1"/>
    </source>
</evidence>
<evidence type="ECO:0000313" key="3">
    <source>
        <dbReference type="Proteomes" id="UP000602759"/>
    </source>
</evidence>
<gene>
    <name evidence="2" type="ORF">H8B06_08140</name>
</gene>
<feature type="transmembrane region" description="Helical" evidence="1">
    <location>
        <begin position="14"/>
        <end position="32"/>
    </location>
</feature>
<keyword evidence="1" id="KW-1133">Transmembrane helix</keyword>
<sequence length="717" mass="82823">MGIFIYIFKTLYRFKWWLLILPLAVVSIVIYMTREMERRYEVDMTIYTGIISTNGNDISQTTQQDWNILKNSLLNVINTITSKETLHAVSLRLFARTMINGNLDEDNIYISSKHFKELTRIVPKSVLALIDKTSEERTIENLKNYTKMDPSNFVYGLFYWNHPYFSYGALEKITIAPVDNSDILYLTYENNDAGITYQTLEILSQVFADEYRTLQYGNTNNVIKYFEEELARIGRDLYMKEDSLTQFNVQNRVIHYDKQTEAITIMDKDYEIRKQDALSARDRAQAAISHLELGIDENLKSIRNNAEFLNKMRQIGDLNYSISQIESYRLDSISRTEDNPTLNHLKSNLQDQEKDFRDFIQQYSSQKYTRNGYPNANYVIQWVDELLRLEQAKAEIEVINAFKDELDDMYSHYSPIGSLLKRQERSINFTEQNYLSVLGSLNAARLRLKSIEMNSATLKVINPPTYPLNSKPTKRRVLVAGSFFGTIAFLLGILLVLELLDRTLRDKFRTERITNGSVVGAFPGKGKGRYQHVIEQAAAQALANQIFGYIDTGNRYSFINMLALDPEIDIAPLMYGVREYWQSMGLKVDILEEGIDFNARSRDFLMTGKLIHQVRESEHDLVFVRHADISNIPIPSLYLEKAAVNMLILNAQSAWKEEDQEIYKDLAQRTGKVPLLICLINADKLSIETFTGMLPPHSLFRKIEYKFSQLGITASKA</sequence>
<evidence type="ECO:0000256" key="1">
    <source>
        <dbReference type="SAM" id="Phobius"/>
    </source>
</evidence>
<comment type="caution">
    <text evidence="2">The sequence shown here is derived from an EMBL/GenBank/DDBJ whole genome shotgun (WGS) entry which is preliminary data.</text>
</comment>
<dbReference type="RefSeq" id="WP_190993787.1">
    <property type="nucleotide sequence ID" value="NZ_JACOIK010000005.1"/>
</dbReference>
<dbReference type="InterPro" id="IPR050445">
    <property type="entry name" value="Bact_polysacc_biosynth/exp"/>
</dbReference>
<organism evidence="2 3">
    <name type="scientific">Sphingobacterium micropteri</name>
    <dbReference type="NCBI Taxonomy" id="2763501"/>
    <lineage>
        <taxon>Bacteria</taxon>
        <taxon>Pseudomonadati</taxon>
        <taxon>Bacteroidota</taxon>
        <taxon>Sphingobacteriia</taxon>
        <taxon>Sphingobacteriales</taxon>
        <taxon>Sphingobacteriaceae</taxon>
        <taxon>Sphingobacterium</taxon>
    </lineage>
</organism>
<dbReference type="PANTHER" id="PTHR32309:SF13">
    <property type="entry name" value="FERRIC ENTEROBACTIN TRANSPORT PROTEIN FEPE"/>
    <property type="match status" value="1"/>
</dbReference>
<accession>A0ABR7YN83</accession>
<keyword evidence="1" id="KW-0472">Membrane</keyword>
<feature type="transmembrane region" description="Helical" evidence="1">
    <location>
        <begin position="477"/>
        <end position="500"/>
    </location>
</feature>
<dbReference type="Proteomes" id="UP000602759">
    <property type="component" value="Unassembled WGS sequence"/>
</dbReference>